<protein>
    <submittedName>
        <fullName evidence="1">Uncharacterized protein</fullName>
    </submittedName>
</protein>
<dbReference type="Proteomes" id="UP000063063">
    <property type="component" value="Chromosome 34"/>
</dbReference>
<accession>A0A088S0M4</accession>
<dbReference type="GeneID" id="22578832"/>
<evidence type="ECO:0000313" key="1">
    <source>
        <dbReference type="EMBL" id="AIO01953.2"/>
    </source>
</evidence>
<dbReference type="EMBL" id="CP009403">
    <property type="protein sequence ID" value="AIO01953.2"/>
    <property type="molecule type" value="Genomic_DNA"/>
</dbReference>
<dbReference type="OrthoDB" id="264572at2759"/>
<dbReference type="eggNOG" id="ENOG502SDMA">
    <property type="taxonomic scope" value="Eukaryota"/>
</dbReference>
<dbReference type="AlphaFoldDB" id="A0A088S0M4"/>
<dbReference type="VEuPathDB" id="TriTrypDB:LPMP_343270"/>
<name>A0A088S0M4_LEIPA</name>
<evidence type="ECO:0000313" key="2">
    <source>
        <dbReference type="Proteomes" id="UP000063063"/>
    </source>
</evidence>
<keyword evidence="2" id="KW-1185">Reference proteome</keyword>
<dbReference type="KEGG" id="lpan:LPMP_343270"/>
<gene>
    <name evidence="1" type="ORF">LPMP_343270</name>
</gene>
<dbReference type="VEuPathDB" id="TriTrypDB:LPAL13_340039100"/>
<organism evidence="1 2">
    <name type="scientific">Leishmania panamensis</name>
    <dbReference type="NCBI Taxonomy" id="5679"/>
    <lineage>
        <taxon>Eukaryota</taxon>
        <taxon>Discoba</taxon>
        <taxon>Euglenozoa</taxon>
        <taxon>Kinetoplastea</taxon>
        <taxon>Metakinetoplastina</taxon>
        <taxon>Trypanosomatida</taxon>
        <taxon>Trypanosomatidae</taxon>
        <taxon>Leishmaniinae</taxon>
        <taxon>Leishmania</taxon>
        <taxon>Leishmania guyanensis species complex</taxon>
    </lineage>
</organism>
<dbReference type="RefSeq" id="XP_010702753.1">
    <property type="nucleotide sequence ID" value="XM_010704451.1"/>
</dbReference>
<reference evidence="1 2" key="1">
    <citation type="journal article" date="2015" name="Sci. Rep.">
        <title>The genome of Leishmania panamensis: insights into genomics of the L. (Viannia) subgenus.</title>
        <authorList>
            <person name="Llanes A."/>
            <person name="Restrepo C.M."/>
            <person name="Vecchio G.D."/>
            <person name="Anguizola F.J."/>
            <person name="Lleonart R."/>
        </authorList>
    </citation>
    <scope>NUCLEOTIDE SEQUENCE [LARGE SCALE GENOMIC DNA]</scope>
    <source>
        <strain evidence="1 2">MHOM/PA/94/PSC-1</strain>
    </source>
</reference>
<proteinExistence type="predicted"/>
<sequence>MSTCACLCIWRVGALTLCHVCGNDCAQRVHTDTETHARAKQLSRRLEKIGVGIESTRGCGATVCCIMQLDDWSTYRETLLYVRELALLFPSLWSGLLSENSVAATSSLLSHPTSLVSLASVKQVEAPFLMQWMAAAATVSVAYHCKSTGDHVEDVDHAATVVVAHWTRLLGMWIALRVELLCSTSGAVLIPEEEKELERYRQYFVPLAWPMLDQGIRERLVSHLCALAEKQGARQPMCSTSCASDIASSCVAVLRRDEEDEQKRDEVCTRAMEATQRVAREYLRISWDVLRPSSVPATVDAKLKRLSAQQSQRNVSEAVGSTPRSAVVHTNCLGDLLQALERLQLRPQRQHVDHDLAPWLTLTQTALLHIGYDLLTKVRASLVERCYYLIPAVLDYELCVHLCEVTLPESAGLQAHEKELTRVQGILRLTLQSLLQSAIGLYQHTIEVLLVGYKKKSTATLSASLTPRLVKLSAHLLPKNPLVTQEVAQNQHTSDAVFVLEPTTHPCATGGVSASAVMQLSGPAFAVLVEVLEPTCDLLQRYPADWNGLSARSLKGPDGRDQGATRGAHRESEGGLLSPPPRQQHLMSWHPRCSTTLDARRELVSFLEAKMSSCFADAAAGSGAAAKKAQRQATTDAYLLVTYLSTYGPHWL</sequence>